<gene>
    <name evidence="2" type="ORF">SAMN04488127_1808</name>
</gene>
<dbReference type="AlphaFoldDB" id="A0A1H6YTE0"/>
<protein>
    <submittedName>
        <fullName evidence="2">Uncharacterized protein</fullName>
    </submittedName>
</protein>
<dbReference type="Proteomes" id="UP000199200">
    <property type="component" value="Unassembled WGS sequence"/>
</dbReference>
<accession>A0A1H6YTE0</accession>
<dbReference type="OrthoDB" id="2453692at2"/>
<dbReference type="STRING" id="426757.SAMN04488127_1808"/>
<keyword evidence="1" id="KW-0812">Transmembrane</keyword>
<keyword evidence="3" id="KW-1185">Reference proteome</keyword>
<sequence length="120" mass="13596">MGAKKIGGVLLIILIIGYFIYDISKNTTYEELVTELIDENETVEQISFYSDVPYMTSTVHTAIHDQDLISEIMTTDMKMKRISPYELPAITSTMVIQTDRQDYKVGFDANSIMIGSIATW</sequence>
<feature type="transmembrane region" description="Helical" evidence="1">
    <location>
        <begin position="6"/>
        <end position="23"/>
    </location>
</feature>
<reference evidence="3" key="1">
    <citation type="submission" date="2016-10" db="EMBL/GenBank/DDBJ databases">
        <authorList>
            <person name="Varghese N."/>
            <person name="Submissions S."/>
        </authorList>
    </citation>
    <scope>NUCLEOTIDE SEQUENCE [LARGE SCALE GENOMIC DNA]</scope>
    <source>
        <strain evidence="3">CGMCC 1.6763</strain>
    </source>
</reference>
<evidence type="ECO:0000313" key="2">
    <source>
        <dbReference type="EMBL" id="SEJ44519.1"/>
    </source>
</evidence>
<evidence type="ECO:0000313" key="3">
    <source>
        <dbReference type="Proteomes" id="UP000199200"/>
    </source>
</evidence>
<dbReference type="RefSeq" id="WP_092052563.1">
    <property type="nucleotide sequence ID" value="NZ_FNZF01000003.1"/>
</dbReference>
<name>A0A1H6YTE0_9BACL</name>
<keyword evidence="1" id="KW-0472">Membrane</keyword>
<dbReference type="EMBL" id="FNZF01000003">
    <property type="protein sequence ID" value="SEJ44519.1"/>
    <property type="molecule type" value="Genomic_DNA"/>
</dbReference>
<proteinExistence type="predicted"/>
<keyword evidence="1" id="KW-1133">Transmembrane helix</keyword>
<evidence type="ECO:0000256" key="1">
    <source>
        <dbReference type="SAM" id="Phobius"/>
    </source>
</evidence>
<organism evidence="2 3">
    <name type="scientific">Bhargavaea ginsengi</name>
    <dbReference type="NCBI Taxonomy" id="426757"/>
    <lineage>
        <taxon>Bacteria</taxon>
        <taxon>Bacillati</taxon>
        <taxon>Bacillota</taxon>
        <taxon>Bacilli</taxon>
        <taxon>Bacillales</taxon>
        <taxon>Caryophanaceae</taxon>
        <taxon>Bhargavaea</taxon>
    </lineage>
</organism>